<dbReference type="Proteomes" id="UP001041814">
    <property type="component" value="Unassembled WGS sequence"/>
</dbReference>
<reference evidence="5" key="2">
    <citation type="journal article" date="2020" name="Microorganisms">
        <title>Osmotic Adaptation and Compatible Solute Biosynthesis of Phototrophic Bacteria as Revealed from Genome Analyses.</title>
        <authorList>
            <person name="Imhoff J.F."/>
            <person name="Rahn T."/>
            <person name="Kunzel S."/>
            <person name="Keller A."/>
            <person name="Neulinger S.C."/>
        </authorList>
    </citation>
    <scope>NUCLEOTIDE SEQUENCE</scope>
    <source>
        <strain evidence="5">IM 151</strain>
    </source>
</reference>
<dbReference type="PRINTS" id="PR00038">
    <property type="entry name" value="HTHLUXR"/>
</dbReference>
<dbReference type="InterPro" id="IPR036693">
    <property type="entry name" value="TF_LuxR_autoind-bd_dom_sf"/>
</dbReference>
<evidence type="ECO:0000256" key="3">
    <source>
        <dbReference type="ARBA" id="ARBA00023163"/>
    </source>
</evidence>
<dbReference type="Gene3D" id="1.10.10.10">
    <property type="entry name" value="Winged helix-like DNA-binding domain superfamily/Winged helix DNA-binding domain"/>
    <property type="match status" value="1"/>
</dbReference>
<evidence type="ECO:0000256" key="2">
    <source>
        <dbReference type="ARBA" id="ARBA00023125"/>
    </source>
</evidence>
<organism evidence="5 6">
    <name type="scientific">Rubrivivax gelatinosus</name>
    <name type="common">Rhodocyclus gelatinosus</name>
    <name type="synonym">Rhodopseudomonas gelatinosa</name>
    <dbReference type="NCBI Taxonomy" id="28068"/>
    <lineage>
        <taxon>Bacteria</taxon>
        <taxon>Pseudomonadati</taxon>
        <taxon>Pseudomonadota</taxon>
        <taxon>Betaproteobacteria</taxon>
        <taxon>Burkholderiales</taxon>
        <taxon>Sphaerotilaceae</taxon>
        <taxon>Rubrivivax</taxon>
    </lineage>
</organism>
<sequence length="237" mass="26612">MKYQDYLDIGTATDRATFESRLVRFAQDLDFPIVQAVLMVKRPAQPALVARLGNLPRSFQEASLDETDSRRDPVLQRLLTASLPFVYDQATYVDAGAGDLWETQAHYGFRTGISMALHMPGGRQFLFGVDRDQPLPADDRDLTRLMADLQLLAVYAQETAARVMLPSAERSPARPRLTPREREVLQWTRDGKSAWAIGQILSMSEHTVVFHLRNAMSKLEVSSKHSAVLKAMELGLL</sequence>
<keyword evidence="1" id="KW-0805">Transcription regulation</keyword>
<keyword evidence="6" id="KW-1185">Reference proteome</keyword>
<dbReference type="SUPFAM" id="SSF75516">
    <property type="entry name" value="Pheromone-binding domain of LuxR-like quorum-sensing transcription factors"/>
    <property type="match status" value="1"/>
</dbReference>
<dbReference type="PROSITE" id="PS00622">
    <property type="entry name" value="HTH_LUXR_1"/>
    <property type="match status" value="1"/>
</dbReference>
<keyword evidence="2" id="KW-0238">DNA-binding</keyword>
<gene>
    <name evidence="5" type="ORF">CKO43_01130</name>
</gene>
<proteinExistence type="predicted"/>
<dbReference type="PANTHER" id="PTHR44688">
    <property type="entry name" value="DNA-BINDING TRANSCRIPTIONAL ACTIVATOR DEVR_DOSR"/>
    <property type="match status" value="1"/>
</dbReference>
<dbReference type="Pfam" id="PF03472">
    <property type="entry name" value="Autoind_bind"/>
    <property type="match status" value="1"/>
</dbReference>
<dbReference type="PANTHER" id="PTHR44688:SF16">
    <property type="entry name" value="DNA-BINDING TRANSCRIPTIONAL ACTIVATOR DEVR_DOSR"/>
    <property type="match status" value="1"/>
</dbReference>
<dbReference type="InterPro" id="IPR016032">
    <property type="entry name" value="Sig_transdc_resp-reg_C-effctor"/>
</dbReference>
<dbReference type="CDD" id="cd06170">
    <property type="entry name" value="LuxR_C_like"/>
    <property type="match status" value="1"/>
</dbReference>
<evidence type="ECO:0000256" key="1">
    <source>
        <dbReference type="ARBA" id="ARBA00023015"/>
    </source>
</evidence>
<dbReference type="InterPro" id="IPR036388">
    <property type="entry name" value="WH-like_DNA-bd_sf"/>
</dbReference>
<keyword evidence="3" id="KW-0804">Transcription</keyword>
<comment type="caution">
    <text evidence="5">The sequence shown here is derived from an EMBL/GenBank/DDBJ whole genome shotgun (WGS) entry which is preliminary data.</text>
</comment>
<dbReference type="Gene3D" id="3.30.450.80">
    <property type="entry name" value="Transcription factor LuxR-like, autoinducer-binding domain"/>
    <property type="match status" value="1"/>
</dbReference>
<dbReference type="SMART" id="SM00421">
    <property type="entry name" value="HTH_LUXR"/>
    <property type="match status" value="1"/>
</dbReference>
<feature type="domain" description="HTH luxR-type" evidence="4">
    <location>
        <begin position="170"/>
        <end position="235"/>
    </location>
</feature>
<dbReference type="PROSITE" id="PS50043">
    <property type="entry name" value="HTH_LUXR_2"/>
    <property type="match status" value="1"/>
</dbReference>
<dbReference type="InterPro" id="IPR000792">
    <property type="entry name" value="Tscrpt_reg_LuxR_C"/>
</dbReference>
<dbReference type="EMBL" id="NRRU01000002">
    <property type="protein sequence ID" value="MBK1711380.1"/>
    <property type="molecule type" value="Genomic_DNA"/>
</dbReference>
<dbReference type="SUPFAM" id="SSF46894">
    <property type="entry name" value="C-terminal effector domain of the bipartite response regulators"/>
    <property type="match status" value="1"/>
</dbReference>
<reference evidence="5" key="1">
    <citation type="submission" date="2017-08" db="EMBL/GenBank/DDBJ databases">
        <authorList>
            <person name="Imhoff J.F."/>
            <person name="Rahn T."/>
            <person name="Kuenzel S."/>
            <person name="Neulinger S.C."/>
        </authorList>
    </citation>
    <scope>NUCLEOTIDE SEQUENCE</scope>
    <source>
        <strain evidence="5">IM 151</strain>
    </source>
</reference>
<dbReference type="Pfam" id="PF00196">
    <property type="entry name" value="GerE"/>
    <property type="match status" value="1"/>
</dbReference>
<name>A0ABS1DQA7_RUBGE</name>
<accession>A0ABS1DQA7</accession>
<dbReference type="InterPro" id="IPR005143">
    <property type="entry name" value="TF_LuxR_autoind-bd_dom"/>
</dbReference>
<evidence type="ECO:0000313" key="6">
    <source>
        <dbReference type="Proteomes" id="UP001041814"/>
    </source>
</evidence>
<evidence type="ECO:0000313" key="5">
    <source>
        <dbReference type="EMBL" id="MBK1711380.1"/>
    </source>
</evidence>
<protein>
    <submittedName>
        <fullName evidence="5">LuxR family transcriptional regulator</fullName>
    </submittedName>
</protein>
<evidence type="ECO:0000259" key="4">
    <source>
        <dbReference type="PROSITE" id="PS50043"/>
    </source>
</evidence>